<keyword evidence="1" id="KW-0808">Transferase</keyword>
<organism evidence="6 7">
    <name type="scientific">Mycena rosella</name>
    <name type="common">Pink bonnet</name>
    <name type="synonym">Agaricus rosellus</name>
    <dbReference type="NCBI Taxonomy" id="1033263"/>
    <lineage>
        <taxon>Eukaryota</taxon>
        <taxon>Fungi</taxon>
        <taxon>Dikarya</taxon>
        <taxon>Basidiomycota</taxon>
        <taxon>Agaricomycotina</taxon>
        <taxon>Agaricomycetes</taxon>
        <taxon>Agaricomycetidae</taxon>
        <taxon>Agaricales</taxon>
        <taxon>Marasmiineae</taxon>
        <taxon>Mycenaceae</taxon>
        <taxon>Mycena</taxon>
    </lineage>
</organism>
<evidence type="ECO:0000313" key="7">
    <source>
        <dbReference type="Proteomes" id="UP001221757"/>
    </source>
</evidence>
<keyword evidence="2" id="KW-0547">Nucleotide-binding</keyword>
<dbReference type="EMBL" id="JARKIE010000070">
    <property type="protein sequence ID" value="KAJ7689663.1"/>
    <property type="molecule type" value="Genomic_DNA"/>
</dbReference>
<dbReference type="InterPro" id="IPR000719">
    <property type="entry name" value="Prot_kinase_dom"/>
</dbReference>
<dbReference type="PANTHER" id="PTHR44329:SF288">
    <property type="entry name" value="MITOGEN-ACTIVATED PROTEIN KINASE KINASE KINASE 20"/>
    <property type="match status" value="1"/>
</dbReference>
<dbReference type="SMART" id="SM00220">
    <property type="entry name" value="S_TKc"/>
    <property type="match status" value="1"/>
</dbReference>
<keyword evidence="7" id="KW-1185">Reference proteome</keyword>
<feature type="non-terminal residue" evidence="6">
    <location>
        <position position="1"/>
    </location>
</feature>
<dbReference type="GO" id="GO:0004674">
    <property type="term" value="F:protein serine/threonine kinase activity"/>
    <property type="evidence" value="ECO:0007669"/>
    <property type="project" value="TreeGrafter"/>
</dbReference>
<dbReference type="PROSITE" id="PS50011">
    <property type="entry name" value="PROTEIN_KINASE_DOM"/>
    <property type="match status" value="1"/>
</dbReference>
<keyword evidence="4" id="KW-0067">ATP-binding</keyword>
<evidence type="ECO:0000256" key="3">
    <source>
        <dbReference type="ARBA" id="ARBA00022777"/>
    </source>
</evidence>
<dbReference type="Gene3D" id="1.10.510.10">
    <property type="entry name" value="Transferase(Phosphotransferase) domain 1"/>
    <property type="match status" value="1"/>
</dbReference>
<dbReference type="InterPro" id="IPR051681">
    <property type="entry name" value="Ser/Thr_Kinases-Pseudokinases"/>
</dbReference>
<dbReference type="SUPFAM" id="SSF56112">
    <property type="entry name" value="Protein kinase-like (PK-like)"/>
    <property type="match status" value="1"/>
</dbReference>
<dbReference type="Pfam" id="PF00069">
    <property type="entry name" value="Pkinase"/>
    <property type="match status" value="1"/>
</dbReference>
<dbReference type="PANTHER" id="PTHR44329">
    <property type="entry name" value="SERINE/THREONINE-PROTEIN KINASE TNNI3K-RELATED"/>
    <property type="match status" value="1"/>
</dbReference>
<gene>
    <name evidence="6" type="ORF">B0H17DRAFT_936974</name>
</gene>
<dbReference type="CDD" id="cd00180">
    <property type="entry name" value="PKc"/>
    <property type="match status" value="1"/>
</dbReference>
<dbReference type="InterPro" id="IPR011009">
    <property type="entry name" value="Kinase-like_dom_sf"/>
</dbReference>
<evidence type="ECO:0000256" key="1">
    <source>
        <dbReference type="ARBA" id="ARBA00022679"/>
    </source>
</evidence>
<sequence>LCHETLVWNRLHHPSILPFLGIDDKTFHPHVCLISPLLKNKTIMAYRAEKGPQNISIPKLILEITEGLQYLHSESIVHGDLHKGNILIDDEGHVKLIDFGLAYLVGETTTMTGVADASGAIAYKAPELYSLCDGDLQKKSAQTDVFAFASVCYEVRASSGWYA</sequence>
<feature type="domain" description="Protein kinase" evidence="5">
    <location>
        <begin position="1"/>
        <end position="163"/>
    </location>
</feature>
<evidence type="ECO:0000256" key="4">
    <source>
        <dbReference type="ARBA" id="ARBA00022840"/>
    </source>
</evidence>
<keyword evidence="3 6" id="KW-0418">Kinase</keyword>
<evidence type="ECO:0000313" key="6">
    <source>
        <dbReference type="EMBL" id="KAJ7689663.1"/>
    </source>
</evidence>
<dbReference type="AlphaFoldDB" id="A0AAD7DEK3"/>
<comment type="caution">
    <text evidence="6">The sequence shown here is derived from an EMBL/GenBank/DDBJ whole genome shotgun (WGS) entry which is preliminary data.</text>
</comment>
<evidence type="ECO:0000256" key="2">
    <source>
        <dbReference type="ARBA" id="ARBA00022741"/>
    </source>
</evidence>
<proteinExistence type="predicted"/>
<accession>A0AAD7DEK3</accession>
<dbReference type="Proteomes" id="UP001221757">
    <property type="component" value="Unassembled WGS sequence"/>
</dbReference>
<reference evidence="6" key="1">
    <citation type="submission" date="2023-03" db="EMBL/GenBank/DDBJ databases">
        <title>Massive genome expansion in bonnet fungi (Mycena s.s.) driven by repeated elements and novel gene families across ecological guilds.</title>
        <authorList>
            <consortium name="Lawrence Berkeley National Laboratory"/>
            <person name="Harder C.B."/>
            <person name="Miyauchi S."/>
            <person name="Viragh M."/>
            <person name="Kuo A."/>
            <person name="Thoen E."/>
            <person name="Andreopoulos B."/>
            <person name="Lu D."/>
            <person name="Skrede I."/>
            <person name="Drula E."/>
            <person name="Henrissat B."/>
            <person name="Morin E."/>
            <person name="Kohler A."/>
            <person name="Barry K."/>
            <person name="LaButti K."/>
            <person name="Morin E."/>
            <person name="Salamov A."/>
            <person name="Lipzen A."/>
            <person name="Mereny Z."/>
            <person name="Hegedus B."/>
            <person name="Baldrian P."/>
            <person name="Stursova M."/>
            <person name="Weitz H."/>
            <person name="Taylor A."/>
            <person name="Grigoriev I.V."/>
            <person name="Nagy L.G."/>
            <person name="Martin F."/>
            <person name="Kauserud H."/>
        </authorList>
    </citation>
    <scope>NUCLEOTIDE SEQUENCE</scope>
    <source>
        <strain evidence="6">CBHHK067</strain>
    </source>
</reference>
<name>A0AAD7DEK3_MYCRO</name>
<evidence type="ECO:0000259" key="5">
    <source>
        <dbReference type="PROSITE" id="PS50011"/>
    </source>
</evidence>
<protein>
    <submittedName>
        <fullName evidence="6">Kinase-like domain-containing protein</fullName>
    </submittedName>
</protein>
<dbReference type="GO" id="GO:0005524">
    <property type="term" value="F:ATP binding"/>
    <property type="evidence" value="ECO:0007669"/>
    <property type="project" value="UniProtKB-KW"/>
</dbReference>